<name>A0ABY3RB04_9BRAD</name>
<evidence type="ECO:0000313" key="1">
    <source>
        <dbReference type="EMBL" id="UFZ04238.1"/>
    </source>
</evidence>
<protein>
    <submittedName>
        <fullName evidence="1">DUF1045 domain-containing protein</fullName>
    </submittedName>
</protein>
<organism evidence="1 2">
    <name type="scientific">Bradyrhizobium ontarionense</name>
    <dbReference type="NCBI Taxonomy" id="2898149"/>
    <lineage>
        <taxon>Bacteria</taxon>
        <taxon>Pseudomonadati</taxon>
        <taxon>Pseudomonadota</taxon>
        <taxon>Alphaproteobacteria</taxon>
        <taxon>Hyphomicrobiales</taxon>
        <taxon>Nitrobacteraceae</taxon>
        <taxon>Bradyrhizobium</taxon>
    </lineage>
</organism>
<dbReference type="EMBL" id="CP088156">
    <property type="protein sequence ID" value="UFZ04238.1"/>
    <property type="molecule type" value="Genomic_DNA"/>
</dbReference>
<accession>A0ABY3RB04</accession>
<dbReference type="Proteomes" id="UP001431010">
    <property type="component" value="Chromosome"/>
</dbReference>
<dbReference type="PIRSF" id="PIRSF033328">
    <property type="entry name" value="Phest_Mll4975"/>
    <property type="match status" value="1"/>
</dbReference>
<dbReference type="NCBIfam" id="TIGR03223">
    <property type="entry name" value="Phn_opern_protn"/>
    <property type="match status" value="1"/>
</dbReference>
<dbReference type="InterPro" id="IPR009389">
    <property type="entry name" value="DUF1045"/>
</dbReference>
<dbReference type="Gene3D" id="3.90.1140.10">
    <property type="entry name" value="Cyclic phosphodiesterase"/>
    <property type="match status" value="1"/>
</dbReference>
<reference evidence="1" key="1">
    <citation type="journal article" date="2024" name="Antonie Van Leeuwenhoek">
        <title>Bradyrhizobium ontarionense sp. nov., a novel bacterial symbiont isolated from Aeschynomene indica (Indian jointvetch), harbours photosynthesis, nitrogen fixation and nitrous oxide (N2O) reductase genes.</title>
        <authorList>
            <person name="Bromfield E.S.P."/>
            <person name="Cloutier S."/>
        </authorList>
    </citation>
    <scope>NUCLEOTIDE SEQUENCE</scope>
    <source>
        <strain evidence="1">A19</strain>
    </source>
</reference>
<evidence type="ECO:0000313" key="2">
    <source>
        <dbReference type="Proteomes" id="UP001431010"/>
    </source>
</evidence>
<dbReference type="Pfam" id="PF06299">
    <property type="entry name" value="DUF1045"/>
    <property type="match status" value="1"/>
</dbReference>
<dbReference type="RefSeq" id="WP_231320244.1">
    <property type="nucleotide sequence ID" value="NZ_CP088156.1"/>
</dbReference>
<keyword evidence="2" id="KW-1185">Reference proteome</keyword>
<sequence length="236" mass="26089">MAGLPRYAIYYAPAAGTALSQFGASLLGYDAWAGEDVGFPEDIVNLIPDWSELTADARKYGFHATLKAPFALADTKSEAELCAACADFAAAPRVLPIIRPVVDAISGFIAAIPGDASPALQMLATDCVEAFEPFRAPTTAEDRARRKPELLTPRQRDHLDRWGYPYVMEDFRFHMTLTCRLSDERRRPILSMLQSRFEALALATLAIDRIVLFRQADARAGFRIIADWPLTAARQP</sequence>
<gene>
    <name evidence="1" type="ORF">LQG66_34470</name>
</gene>
<proteinExistence type="predicted"/>